<dbReference type="InterPro" id="IPR003385">
    <property type="entry name" value="Glyco_hydro_77"/>
</dbReference>
<evidence type="ECO:0000313" key="13">
    <source>
        <dbReference type="Proteomes" id="UP000610846"/>
    </source>
</evidence>
<evidence type="ECO:0000256" key="5">
    <source>
        <dbReference type="ARBA" id="ARBA00022676"/>
    </source>
</evidence>
<evidence type="ECO:0000256" key="8">
    <source>
        <dbReference type="ARBA" id="ARBA00031423"/>
    </source>
</evidence>
<dbReference type="AlphaFoldDB" id="A0A927PH63"/>
<dbReference type="PANTHER" id="PTHR32438">
    <property type="entry name" value="4-ALPHA-GLUCANOTRANSFERASE DPE1, CHLOROPLASTIC/AMYLOPLASTIC"/>
    <property type="match status" value="1"/>
</dbReference>
<keyword evidence="5 10" id="KW-0328">Glycosyltransferase</keyword>
<sequence length="756" mass="82360">MVAGYLPGRTGPGRAEDPVLPAVAGSGRIVCVSEPQHEELPEPLAQLADAHGVATGFHGFDGVRHAVRASTLVSVLEALGVPASSPEKVAVSLEHSRDDAWRRMLPPTVVVRHGAAAAVPVHVADGADVEVWIELEAPHDAARGTSGPRPVRERRDATQLDVPVPPQTVDGRRVGRATFEIPADLPLGWHDLHAVSGEARARATLVVTPERLDPPPAPEGRAPWGFMTQLYSVRSRASWGVGDLADLADLAWLSAREAGADFLLINPLHAAEPRTPMTPSPYLPTSRRFVNPLYVRVEDIRETAYLSAADRSLVEWAFDPVRDLGSDPAPIDRDPAWEAKKAALEVVFAAPRSTARQAGFDEFRAGQGRGLEDFATWCALADHYGDAEWPRDVLDPASPAVAGLREQLSDTIDFYCWLQWVADEQLRVAQRTAREAGMCVGIMHDLAVGVHPEGADAWANQSVLARGVSVGAPPDTYNQQGQNWSQPPWHPEALARAGYAPYRDMLRTVLRHAGAIRIDHVIGLFRLWWIPGGARADAGAYVSYDHEALIGILCLEAQRAGATVIGEDLGVFEPWVRDYLAERGVLGTSVLWFEKTDDGAPLAPEDYRPLTLATVTTHDLPPTAGYLAGEHVELRERLGVLTEPVAVVRRQARVERERTVAFLRERGLVGEEPSERELVEALHLMIRQSPAALLGVSLTDAVGERRAQNQPGTDREYPNWRVPLGDSAGNVVMLEDLFDNARLRSLAAAMNQPLPR</sequence>
<name>A0A927PH63_9MICO</name>
<dbReference type="PANTHER" id="PTHR32438:SF5">
    <property type="entry name" value="4-ALPHA-GLUCANOTRANSFERASE DPE1, CHLOROPLASTIC_AMYLOPLASTIC"/>
    <property type="match status" value="1"/>
</dbReference>
<dbReference type="InterPro" id="IPR017853">
    <property type="entry name" value="GH"/>
</dbReference>
<comment type="similarity">
    <text evidence="2 10">Belongs to the disproportionating enzyme family.</text>
</comment>
<reference evidence="12" key="1">
    <citation type="journal article" date="2018" name="Curr. Microbiol.">
        <title>Cellulosimicrobium arenosum sp. nov., Isolated from Marine Sediment Sand.</title>
        <authorList>
            <person name="Oh M."/>
            <person name="Kim J.H."/>
            <person name="Yoon J.H."/>
            <person name="Schumann P."/>
            <person name="Kim W."/>
        </authorList>
    </citation>
    <scope>NUCLEOTIDE SEQUENCE</scope>
    <source>
        <strain evidence="12">KCTC 49039</strain>
    </source>
</reference>
<keyword evidence="13" id="KW-1185">Reference proteome</keyword>
<dbReference type="SUPFAM" id="SSF51445">
    <property type="entry name" value="(Trans)glycosidases"/>
    <property type="match status" value="1"/>
</dbReference>
<dbReference type="Gene3D" id="3.20.20.80">
    <property type="entry name" value="Glycosidases"/>
    <property type="match status" value="1"/>
</dbReference>
<accession>A0A927PH63</accession>
<keyword evidence="7 10" id="KW-0119">Carbohydrate metabolism</keyword>
<keyword evidence="6 10" id="KW-0808">Transferase</keyword>
<evidence type="ECO:0000256" key="4">
    <source>
        <dbReference type="ARBA" id="ARBA00020295"/>
    </source>
</evidence>
<dbReference type="NCBIfam" id="TIGR00217">
    <property type="entry name" value="malQ"/>
    <property type="match status" value="1"/>
</dbReference>
<protein>
    <recommendedName>
        <fullName evidence="4 10">4-alpha-glucanotransferase</fullName>
        <ecNumber evidence="3 10">2.4.1.25</ecNumber>
    </recommendedName>
    <alternativeName>
        <fullName evidence="8 10">Amylomaltase</fullName>
    </alternativeName>
    <alternativeName>
        <fullName evidence="9 10">Disproportionating enzyme</fullName>
    </alternativeName>
</protein>
<reference evidence="12" key="2">
    <citation type="submission" date="2020-09" db="EMBL/GenBank/DDBJ databases">
        <authorList>
            <person name="Yu Y."/>
        </authorList>
    </citation>
    <scope>NUCLEOTIDE SEQUENCE</scope>
    <source>
        <strain evidence="12">KCTC 49039</strain>
    </source>
</reference>
<dbReference type="Pfam" id="PF02446">
    <property type="entry name" value="Glyco_hydro_77"/>
    <property type="match status" value="1"/>
</dbReference>
<evidence type="ECO:0000256" key="9">
    <source>
        <dbReference type="ARBA" id="ARBA00031501"/>
    </source>
</evidence>
<evidence type="ECO:0000256" key="6">
    <source>
        <dbReference type="ARBA" id="ARBA00022679"/>
    </source>
</evidence>
<evidence type="ECO:0000256" key="2">
    <source>
        <dbReference type="ARBA" id="ARBA00005684"/>
    </source>
</evidence>
<evidence type="ECO:0000256" key="1">
    <source>
        <dbReference type="ARBA" id="ARBA00000439"/>
    </source>
</evidence>
<evidence type="ECO:0000313" key="12">
    <source>
        <dbReference type="EMBL" id="MBD8080600.1"/>
    </source>
</evidence>
<dbReference type="InterPro" id="IPR048458">
    <property type="entry name" value="MalQ_N"/>
</dbReference>
<dbReference type="GO" id="GO:0004134">
    <property type="term" value="F:4-alpha-glucanotransferase activity"/>
    <property type="evidence" value="ECO:0007669"/>
    <property type="project" value="UniProtKB-EC"/>
</dbReference>
<dbReference type="GO" id="GO:0005975">
    <property type="term" value="P:carbohydrate metabolic process"/>
    <property type="evidence" value="ECO:0007669"/>
    <property type="project" value="InterPro"/>
</dbReference>
<dbReference type="Pfam" id="PF21226">
    <property type="entry name" value="MalQ_N"/>
    <property type="match status" value="1"/>
</dbReference>
<proteinExistence type="inferred from homology"/>
<feature type="domain" description="MalQ N-terminal beta-sandwich" evidence="11">
    <location>
        <begin position="105"/>
        <end position="209"/>
    </location>
</feature>
<evidence type="ECO:0000256" key="3">
    <source>
        <dbReference type="ARBA" id="ARBA00012560"/>
    </source>
</evidence>
<evidence type="ECO:0000256" key="7">
    <source>
        <dbReference type="ARBA" id="ARBA00023277"/>
    </source>
</evidence>
<evidence type="ECO:0000256" key="10">
    <source>
        <dbReference type="RuleBase" id="RU361207"/>
    </source>
</evidence>
<dbReference type="Proteomes" id="UP000610846">
    <property type="component" value="Unassembled WGS sequence"/>
</dbReference>
<dbReference type="EMBL" id="JACYHB010000017">
    <property type="protein sequence ID" value="MBD8080600.1"/>
    <property type="molecule type" value="Genomic_DNA"/>
</dbReference>
<organism evidence="12 13">
    <name type="scientific">Cellulosimicrobium arenosum</name>
    <dbReference type="NCBI Taxonomy" id="2708133"/>
    <lineage>
        <taxon>Bacteria</taxon>
        <taxon>Bacillati</taxon>
        <taxon>Actinomycetota</taxon>
        <taxon>Actinomycetes</taxon>
        <taxon>Micrococcales</taxon>
        <taxon>Promicromonosporaceae</taxon>
        <taxon>Cellulosimicrobium</taxon>
    </lineage>
</organism>
<evidence type="ECO:0000259" key="11">
    <source>
        <dbReference type="Pfam" id="PF21226"/>
    </source>
</evidence>
<comment type="catalytic activity">
    <reaction evidence="1 10">
        <text>Transfers a segment of a (1-&gt;4)-alpha-D-glucan to a new position in an acceptor, which may be glucose or a (1-&gt;4)-alpha-D-glucan.</text>
        <dbReference type="EC" id="2.4.1.25"/>
    </reaction>
</comment>
<dbReference type="EC" id="2.4.1.25" evidence="3 10"/>
<comment type="caution">
    <text evidence="12">The sequence shown here is derived from an EMBL/GenBank/DDBJ whole genome shotgun (WGS) entry which is preliminary data.</text>
</comment>
<gene>
    <name evidence="12" type="primary">malQ</name>
    <name evidence="12" type="ORF">IF651_16245</name>
</gene>